<sequence length="501" mass="58703">MDEFHRIPIIIRYDMSDDDESGDIGNGGKRVGLLGGLLSMAERVANKSGVDLKGEIIEKGIRKGKEVENGYVMDYEGCDPFDLVERLKEQGCKYYEKKHYDLALKEYLKAKSVLEIEMKMLNSEKCVLGSFNVEKQVDYLLSMFVLESNCIACYIGKKDYNRSIVESKRVLSDMSLKEQYFNKMNIKLSTLWRNIENKILYRRSMSLFSLYGNDRHRRNENIESFELVSRVYYYYNKELMVEPPKEILILYLNLKDIVESYNSEEKTTYDNHEETYKELPEDEKQSDYLRLYIEAYYNGNYQEIGCNNTDFKITKLPVEIISKLPYNTNVDFIRIWQNISHNDQWIDYYIIYRKTGTEYGSEIDDHTKMNVKGCVFEKVDKLFEKTELDPVILEKIIERISAILEKVVEIPIETDLEKQKDNKIIVRQAMFLDNILGLVKKLTKIHKFDFTLMMMPKGSDFNILGKLAICSKRLPSGVEKTNLESDIKSFVDSLMNINVVF</sequence>
<keyword evidence="2" id="KW-1185">Reference proteome</keyword>
<reference evidence="1 2" key="1">
    <citation type="submission" date="2023-10" db="EMBL/GenBank/DDBJ databases">
        <title>Comparative genomics analysis reveals potential genetic determinants of host preference in Cryptosporidium xiaoi.</title>
        <authorList>
            <person name="Xiao L."/>
            <person name="Li J."/>
        </authorList>
    </citation>
    <scope>NUCLEOTIDE SEQUENCE [LARGE SCALE GENOMIC DNA]</scope>
    <source>
        <strain evidence="1 2">52996</strain>
    </source>
</reference>
<name>A0AAV9XTZ8_9CRYT</name>
<dbReference type="AlphaFoldDB" id="A0AAV9XTZ8"/>
<proteinExistence type="predicted"/>
<dbReference type="Gene3D" id="1.25.40.10">
    <property type="entry name" value="Tetratricopeptide repeat domain"/>
    <property type="match status" value="1"/>
</dbReference>
<gene>
    <name evidence="1" type="ORF">RS030_71120</name>
</gene>
<comment type="caution">
    <text evidence="1">The sequence shown here is derived from an EMBL/GenBank/DDBJ whole genome shotgun (WGS) entry which is preliminary data.</text>
</comment>
<dbReference type="InterPro" id="IPR011990">
    <property type="entry name" value="TPR-like_helical_dom_sf"/>
</dbReference>
<evidence type="ECO:0000313" key="1">
    <source>
        <dbReference type="EMBL" id="KAK6587983.1"/>
    </source>
</evidence>
<evidence type="ECO:0000313" key="2">
    <source>
        <dbReference type="Proteomes" id="UP001311799"/>
    </source>
</evidence>
<dbReference type="Proteomes" id="UP001311799">
    <property type="component" value="Unassembled WGS sequence"/>
</dbReference>
<dbReference type="EMBL" id="JAWDEY010000035">
    <property type="protein sequence ID" value="KAK6587983.1"/>
    <property type="molecule type" value="Genomic_DNA"/>
</dbReference>
<organism evidence="1 2">
    <name type="scientific">Cryptosporidium xiaoi</name>
    <dbReference type="NCBI Taxonomy" id="659607"/>
    <lineage>
        <taxon>Eukaryota</taxon>
        <taxon>Sar</taxon>
        <taxon>Alveolata</taxon>
        <taxon>Apicomplexa</taxon>
        <taxon>Conoidasida</taxon>
        <taxon>Coccidia</taxon>
        <taxon>Eucoccidiorida</taxon>
        <taxon>Eimeriorina</taxon>
        <taxon>Cryptosporidiidae</taxon>
        <taxon>Cryptosporidium</taxon>
    </lineage>
</organism>
<protein>
    <submittedName>
        <fullName evidence="1">Uncharacterized protein</fullName>
    </submittedName>
</protein>
<accession>A0AAV9XTZ8</accession>